<sequence length="227" mass="23967">MKTRISKRMTVVLIAVAILCIAAATAGIFTAGSAREVKAEAAAMRHEDKRARLPLVTVTGNAEYAAEADRLIYRGSVSAIAGSTAEADEICREHAERAAEAFAPYGEAVQTGGYTCGEADARRAYVYMTFTLTDISTAEEARSALIASGAELYGYEYSTTDTEAKTEALSLALADACDTARSLGGGRPVKVKELYCYADGCSAPGKVIYRASVEVSFADLCSPDIRG</sequence>
<dbReference type="Pfam" id="PF04402">
    <property type="entry name" value="SIMPL"/>
    <property type="match status" value="1"/>
</dbReference>
<dbReference type="InterPro" id="IPR007497">
    <property type="entry name" value="SIMPL/DUF541"/>
</dbReference>
<name>A0A9D1PZP1_9FIRM</name>
<protein>
    <submittedName>
        <fullName evidence="1">SIMPL domain-containing protein</fullName>
    </submittedName>
</protein>
<organism evidence="1 2">
    <name type="scientific">Candidatus Protoclostridium stercorigallinarum</name>
    <dbReference type="NCBI Taxonomy" id="2838741"/>
    <lineage>
        <taxon>Bacteria</taxon>
        <taxon>Bacillati</taxon>
        <taxon>Bacillota</taxon>
        <taxon>Clostridia</taxon>
        <taxon>Candidatus Protoclostridium</taxon>
    </lineage>
</organism>
<reference evidence="1" key="2">
    <citation type="submission" date="2021-04" db="EMBL/GenBank/DDBJ databases">
        <authorList>
            <person name="Gilroy R."/>
        </authorList>
    </citation>
    <scope>NUCLEOTIDE SEQUENCE</scope>
    <source>
        <strain evidence="1">12435</strain>
    </source>
</reference>
<accession>A0A9D1PZP1</accession>
<proteinExistence type="predicted"/>
<reference evidence="1" key="1">
    <citation type="journal article" date="2021" name="PeerJ">
        <title>Extensive microbial diversity within the chicken gut microbiome revealed by metagenomics and culture.</title>
        <authorList>
            <person name="Gilroy R."/>
            <person name="Ravi A."/>
            <person name="Getino M."/>
            <person name="Pursley I."/>
            <person name="Horton D.L."/>
            <person name="Alikhan N.F."/>
            <person name="Baker D."/>
            <person name="Gharbi K."/>
            <person name="Hall N."/>
            <person name="Watson M."/>
            <person name="Adriaenssens E.M."/>
            <person name="Foster-Nyarko E."/>
            <person name="Jarju S."/>
            <person name="Secka A."/>
            <person name="Antonio M."/>
            <person name="Oren A."/>
            <person name="Chaudhuri R.R."/>
            <person name="La Ragione R."/>
            <person name="Hildebrand F."/>
            <person name="Pallen M.J."/>
        </authorList>
    </citation>
    <scope>NUCLEOTIDE SEQUENCE</scope>
    <source>
        <strain evidence="1">12435</strain>
    </source>
</reference>
<gene>
    <name evidence="1" type="ORF">H9892_02765</name>
</gene>
<comment type="caution">
    <text evidence="1">The sequence shown here is derived from an EMBL/GenBank/DDBJ whole genome shotgun (WGS) entry which is preliminary data.</text>
</comment>
<dbReference type="AlphaFoldDB" id="A0A9D1PZP1"/>
<evidence type="ECO:0000313" key="1">
    <source>
        <dbReference type="EMBL" id="HIW02243.1"/>
    </source>
</evidence>
<dbReference type="EMBL" id="DXHS01000048">
    <property type="protein sequence ID" value="HIW02243.1"/>
    <property type="molecule type" value="Genomic_DNA"/>
</dbReference>
<dbReference type="Proteomes" id="UP000823990">
    <property type="component" value="Unassembled WGS sequence"/>
</dbReference>
<evidence type="ECO:0000313" key="2">
    <source>
        <dbReference type="Proteomes" id="UP000823990"/>
    </source>
</evidence>